<accession>A0A6J4QKY0</accession>
<dbReference type="AlphaFoldDB" id="A0A6J4QKY0"/>
<sequence>MFLKDVVENKGRHRLFYANGKPFRRESDLQLLFRLTCFATLSDVGREVNDGRGPVDFKISRGALDKSLVEFKLASNTKLQQNLEKQVEVYKSASDAPNALKVILFFSDKERSKVFGILRALGSEESGDIIMIDGRADNKPSSSRA</sequence>
<gene>
    <name evidence="1" type="ORF">AVDCRST_MAG58-601</name>
</gene>
<name>A0A6J4QKY0_9ACTN</name>
<protein>
    <submittedName>
        <fullName evidence="1">Uncharacterized protein</fullName>
    </submittedName>
</protein>
<dbReference type="EMBL" id="CADCVF010000013">
    <property type="protein sequence ID" value="CAA9447784.1"/>
    <property type="molecule type" value="Genomic_DNA"/>
</dbReference>
<evidence type="ECO:0000313" key="1">
    <source>
        <dbReference type="EMBL" id="CAA9447784.1"/>
    </source>
</evidence>
<proteinExistence type="predicted"/>
<reference evidence="1" key="1">
    <citation type="submission" date="2020-02" db="EMBL/GenBank/DDBJ databases">
        <authorList>
            <person name="Meier V. D."/>
        </authorList>
    </citation>
    <scope>NUCLEOTIDE SEQUENCE</scope>
    <source>
        <strain evidence="1">AVDCRST_MAG58</strain>
    </source>
</reference>
<organism evidence="1">
    <name type="scientific">uncultured Rubrobacteraceae bacterium</name>
    <dbReference type="NCBI Taxonomy" id="349277"/>
    <lineage>
        <taxon>Bacteria</taxon>
        <taxon>Bacillati</taxon>
        <taxon>Actinomycetota</taxon>
        <taxon>Rubrobacteria</taxon>
        <taxon>Rubrobacterales</taxon>
        <taxon>Rubrobacteraceae</taxon>
        <taxon>environmental samples</taxon>
    </lineage>
</organism>